<gene>
    <name evidence="1" type="ORF">K432DRAFT_364066</name>
</gene>
<dbReference type="EMBL" id="KV745572">
    <property type="protein sequence ID" value="OCK74056.1"/>
    <property type="molecule type" value="Genomic_DNA"/>
</dbReference>
<accession>A0A8E2DYE0</accession>
<evidence type="ECO:0000313" key="2">
    <source>
        <dbReference type="Proteomes" id="UP000250266"/>
    </source>
</evidence>
<dbReference type="OrthoDB" id="3798608at2759"/>
<organism evidence="1 2">
    <name type="scientific">Lepidopterella palustris CBS 459.81</name>
    <dbReference type="NCBI Taxonomy" id="1314670"/>
    <lineage>
        <taxon>Eukaryota</taxon>
        <taxon>Fungi</taxon>
        <taxon>Dikarya</taxon>
        <taxon>Ascomycota</taxon>
        <taxon>Pezizomycotina</taxon>
        <taxon>Dothideomycetes</taxon>
        <taxon>Pleosporomycetidae</taxon>
        <taxon>Mytilinidiales</taxon>
        <taxon>Argynnaceae</taxon>
        <taxon>Lepidopterella</taxon>
    </lineage>
</organism>
<keyword evidence="2" id="KW-1185">Reference proteome</keyword>
<dbReference type="AlphaFoldDB" id="A0A8E2DYE0"/>
<protein>
    <submittedName>
        <fullName evidence="1">Uncharacterized protein</fullName>
    </submittedName>
</protein>
<name>A0A8E2DYE0_9PEZI</name>
<dbReference type="Proteomes" id="UP000250266">
    <property type="component" value="Unassembled WGS sequence"/>
</dbReference>
<evidence type="ECO:0000313" key="1">
    <source>
        <dbReference type="EMBL" id="OCK74056.1"/>
    </source>
</evidence>
<proteinExistence type="predicted"/>
<reference evidence="1 2" key="1">
    <citation type="journal article" date="2016" name="Nat. Commun.">
        <title>Ectomycorrhizal ecology is imprinted in the genome of the dominant symbiotic fungus Cenococcum geophilum.</title>
        <authorList>
            <consortium name="DOE Joint Genome Institute"/>
            <person name="Peter M."/>
            <person name="Kohler A."/>
            <person name="Ohm R.A."/>
            <person name="Kuo A."/>
            <person name="Krutzmann J."/>
            <person name="Morin E."/>
            <person name="Arend M."/>
            <person name="Barry K.W."/>
            <person name="Binder M."/>
            <person name="Choi C."/>
            <person name="Clum A."/>
            <person name="Copeland A."/>
            <person name="Grisel N."/>
            <person name="Haridas S."/>
            <person name="Kipfer T."/>
            <person name="LaButti K."/>
            <person name="Lindquist E."/>
            <person name="Lipzen A."/>
            <person name="Maire R."/>
            <person name="Meier B."/>
            <person name="Mihaltcheva S."/>
            <person name="Molinier V."/>
            <person name="Murat C."/>
            <person name="Poggeler S."/>
            <person name="Quandt C.A."/>
            <person name="Sperisen C."/>
            <person name="Tritt A."/>
            <person name="Tisserant E."/>
            <person name="Crous P.W."/>
            <person name="Henrissat B."/>
            <person name="Nehls U."/>
            <person name="Egli S."/>
            <person name="Spatafora J.W."/>
            <person name="Grigoriev I.V."/>
            <person name="Martin F.M."/>
        </authorList>
    </citation>
    <scope>NUCLEOTIDE SEQUENCE [LARGE SCALE GENOMIC DNA]</scope>
    <source>
        <strain evidence="1 2">CBS 459.81</strain>
    </source>
</reference>
<sequence>MQISEDEHLHNRMSTLVAITKLVESLREDSPWMCESVIRVLTFEELGLTHTCCYRVDDEIEGSYTRPSEEEIHEIHYAESKDIDLFHHLMGEFTEKLRNYDGTFDGFYHLEWTPRMKEILLEGSTVDDAQIESILAIGVRPYGPHQCSMREDSSISADFDSIPIPYMSISTLVNSPLKSNRKSC</sequence>